<evidence type="ECO:0000256" key="2">
    <source>
        <dbReference type="ARBA" id="ARBA00022676"/>
    </source>
</evidence>
<dbReference type="GO" id="GO:0016020">
    <property type="term" value="C:membrane"/>
    <property type="evidence" value="ECO:0007669"/>
    <property type="project" value="UniProtKB-SubCell"/>
</dbReference>
<dbReference type="GO" id="GO:0016757">
    <property type="term" value="F:glycosyltransferase activity"/>
    <property type="evidence" value="ECO:0007669"/>
    <property type="project" value="UniProtKB-KW"/>
</dbReference>
<comment type="subcellular location">
    <subcellularLocation>
        <location evidence="1">Membrane</location>
        <topology evidence="1">Single-pass type II membrane protein</topology>
    </subcellularLocation>
</comment>
<keyword evidence="4" id="KW-0472">Membrane</keyword>
<sequence length="68" mass="7635">MPYEIVSSFNLLLQVKWGESSMIEAERLFLAGALEDPANQTFVLLSDTFVKLRQVVLPFTVLAIYASI</sequence>
<evidence type="ECO:0000313" key="6">
    <source>
        <dbReference type="EMBL" id="GKV49385.1"/>
    </source>
</evidence>
<proteinExistence type="predicted"/>
<evidence type="ECO:0000256" key="3">
    <source>
        <dbReference type="ARBA" id="ARBA00022679"/>
    </source>
</evidence>
<comment type="caution">
    <text evidence="6">The sequence shown here is derived from an EMBL/GenBank/DDBJ whole genome shotgun (WGS) entry which is preliminary data.</text>
</comment>
<accession>A0AAV5MHX4</accession>
<evidence type="ECO:0000313" key="7">
    <source>
        <dbReference type="Proteomes" id="UP001054252"/>
    </source>
</evidence>
<dbReference type="Pfam" id="PF02485">
    <property type="entry name" value="Branch"/>
    <property type="match status" value="1"/>
</dbReference>
<dbReference type="Proteomes" id="UP001054252">
    <property type="component" value="Unassembled WGS sequence"/>
</dbReference>
<keyword evidence="5" id="KW-0325">Glycoprotein</keyword>
<evidence type="ECO:0000256" key="1">
    <source>
        <dbReference type="ARBA" id="ARBA00004606"/>
    </source>
</evidence>
<evidence type="ECO:0000256" key="5">
    <source>
        <dbReference type="ARBA" id="ARBA00023180"/>
    </source>
</evidence>
<keyword evidence="2" id="KW-0328">Glycosyltransferase</keyword>
<gene>
    <name evidence="6" type="ORF">SLEP1_g56139</name>
</gene>
<name>A0AAV5MHX4_9ROSI</name>
<keyword evidence="3" id="KW-0808">Transferase</keyword>
<dbReference type="EMBL" id="BPVZ01000297">
    <property type="protein sequence ID" value="GKV49385.1"/>
    <property type="molecule type" value="Genomic_DNA"/>
</dbReference>
<keyword evidence="7" id="KW-1185">Reference proteome</keyword>
<dbReference type="InterPro" id="IPR003406">
    <property type="entry name" value="Glyco_trans_14"/>
</dbReference>
<protein>
    <submittedName>
        <fullName evidence="6">Uncharacterized protein</fullName>
    </submittedName>
</protein>
<organism evidence="6 7">
    <name type="scientific">Rubroshorea leprosula</name>
    <dbReference type="NCBI Taxonomy" id="152421"/>
    <lineage>
        <taxon>Eukaryota</taxon>
        <taxon>Viridiplantae</taxon>
        <taxon>Streptophyta</taxon>
        <taxon>Embryophyta</taxon>
        <taxon>Tracheophyta</taxon>
        <taxon>Spermatophyta</taxon>
        <taxon>Magnoliopsida</taxon>
        <taxon>eudicotyledons</taxon>
        <taxon>Gunneridae</taxon>
        <taxon>Pentapetalae</taxon>
        <taxon>rosids</taxon>
        <taxon>malvids</taxon>
        <taxon>Malvales</taxon>
        <taxon>Dipterocarpaceae</taxon>
        <taxon>Rubroshorea</taxon>
    </lineage>
</organism>
<reference evidence="6 7" key="1">
    <citation type="journal article" date="2021" name="Commun. Biol.">
        <title>The genome of Shorea leprosula (Dipterocarpaceae) highlights the ecological relevance of drought in aseasonal tropical rainforests.</title>
        <authorList>
            <person name="Ng K.K.S."/>
            <person name="Kobayashi M.J."/>
            <person name="Fawcett J.A."/>
            <person name="Hatakeyama M."/>
            <person name="Paape T."/>
            <person name="Ng C.H."/>
            <person name="Ang C.C."/>
            <person name="Tnah L.H."/>
            <person name="Lee C.T."/>
            <person name="Nishiyama T."/>
            <person name="Sese J."/>
            <person name="O'Brien M.J."/>
            <person name="Copetti D."/>
            <person name="Mohd Noor M.I."/>
            <person name="Ong R.C."/>
            <person name="Putra M."/>
            <person name="Sireger I.Z."/>
            <person name="Indrioko S."/>
            <person name="Kosugi Y."/>
            <person name="Izuno A."/>
            <person name="Isagi Y."/>
            <person name="Lee S.L."/>
            <person name="Shimizu K.K."/>
        </authorList>
    </citation>
    <scope>NUCLEOTIDE SEQUENCE [LARGE SCALE GENOMIC DNA]</scope>
    <source>
        <strain evidence="6">214</strain>
    </source>
</reference>
<evidence type="ECO:0000256" key="4">
    <source>
        <dbReference type="ARBA" id="ARBA00023136"/>
    </source>
</evidence>
<dbReference type="AlphaFoldDB" id="A0AAV5MHX4"/>